<evidence type="ECO:0000313" key="1">
    <source>
        <dbReference type="EMBL" id="CCA25447.1"/>
    </source>
</evidence>
<reference evidence="1" key="1">
    <citation type="journal article" date="2011" name="PLoS Biol.">
        <title>Gene gain and loss during evolution of obligate parasitism in the white rust pathogen of Arabidopsis thaliana.</title>
        <authorList>
            <person name="Kemen E."/>
            <person name="Gardiner A."/>
            <person name="Schultz-Larsen T."/>
            <person name="Kemen A.C."/>
            <person name="Balmuth A.L."/>
            <person name="Robert-Seilaniantz A."/>
            <person name="Bailey K."/>
            <person name="Holub E."/>
            <person name="Studholme D.J."/>
            <person name="Maclean D."/>
            <person name="Jones J.D."/>
        </authorList>
    </citation>
    <scope>NUCLEOTIDE SEQUENCE</scope>
</reference>
<proteinExistence type="predicted"/>
<dbReference type="AlphaFoldDB" id="F0WVK5"/>
<protein>
    <submittedName>
        <fullName evidence="1">AlNc14C298G10340 protein</fullName>
    </submittedName>
</protein>
<reference evidence="1" key="2">
    <citation type="submission" date="2011-02" db="EMBL/GenBank/DDBJ databases">
        <authorList>
            <person name="MacLean D."/>
        </authorList>
    </citation>
    <scope>NUCLEOTIDE SEQUENCE</scope>
</reference>
<accession>F0WVK5</accession>
<gene>
    <name evidence="1" type="primary">AlNc14C298G10340</name>
    <name evidence="1" type="ORF">ALNC14_115910</name>
</gene>
<dbReference type="HOGENOM" id="CLU_1753069_0_0_1"/>
<dbReference type="EMBL" id="FR824343">
    <property type="protein sequence ID" value="CCA25447.1"/>
    <property type="molecule type" value="Genomic_DNA"/>
</dbReference>
<name>F0WVK5_9STRA</name>
<sequence>MCEHEASVNLEKYEQENRWTFGKSLVRGAMNRLRPQRHRSTSISLHKTSDATSLSTNSGRFVNAVVIKYGTTECLVCLTLMHEIILLSITNAYAWMIEPQKEALGCECMAKDWKEKWHKFEHFNIHSLRPIPSHHVLHQVRAASEGKNT</sequence>
<organism evidence="1">
    <name type="scientific">Albugo laibachii Nc14</name>
    <dbReference type="NCBI Taxonomy" id="890382"/>
    <lineage>
        <taxon>Eukaryota</taxon>
        <taxon>Sar</taxon>
        <taxon>Stramenopiles</taxon>
        <taxon>Oomycota</taxon>
        <taxon>Peronosporomycetes</taxon>
        <taxon>Albuginales</taxon>
        <taxon>Albuginaceae</taxon>
        <taxon>Albugo</taxon>
    </lineage>
</organism>